<dbReference type="Pfam" id="PF03364">
    <property type="entry name" value="Polyketide_cyc"/>
    <property type="match status" value="1"/>
</dbReference>
<protein>
    <submittedName>
        <fullName evidence="3">Putative membrane protein</fullName>
    </submittedName>
</protein>
<feature type="region of interest" description="Disordered" evidence="1">
    <location>
        <begin position="1"/>
        <end position="24"/>
    </location>
</feature>
<dbReference type="InterPro" id="IPR005031">
    <property type="entry name" value="COQ10_START"/>
</dbReference>
<dbReference type="SUPFAM" id="SSF55961">
    <property type="entry name" value="Bet v1-like"/>
    <property type="match status" value="1"/>
</dbReference>
<dbReference type="PANTHER" id="PTHR33824:SF7">
    <property type="entry name" value="POLYKETIDE CYCLASE_DEHYDRASE AND LIPID TRANSPORT SUPERFAMILY PROTEIN"/>
    <property type="match status" value="1"/>
</dbReference>
<dbReference type="PANTHER" id="PTHR33824">
    <property type="entry name" value="POLYKETIDE CYCLASE/DEHYDRASE AND LIPID TRANSPORT SUPERFAMILY PROTEIN"/>
    <property type="match status" value="1"/>
</dbReference>
<name>A0A4R1HM27_PSEEN</name>
<evidence type="ECO:0000313" key="3">
    <source>
        <dbReference type="EMBL" id="TCK21585.1"/>
    </source>
</evidence>
<proteinExistence type="predicted"/>
<reference evidence="3 4" key="1">
    <citation type="submission" date="2019-03" db="EMBL/GenBank/DDBJ databases">
        <title>Sequencing the genomes of 1000 actinobacteria strains.</title>
        <authorList>
            <person name="Klenk H.-P."/>
        </authorList>
    </citation>
    <scope>NUCLEOTIDE SEQUENCE [LARGE SCALE GENOMIC DNA]</scope>
    <source>
        <strain evidence="3 4">DSM 44969</strain>
    </source>
</reference>
<evidence type="ECO:0000256" key="1">
    <source>
        <dbReference type="SAM" id="MobiDB-lite"/>
    </source>
</evidence>
<feature type="compositionally biased region" description="Basic and acidic residues" evidence="1">
    <location>
        <begin position="288"/>
        <end position="305"/>
    </location>
</feature>
<feature type="compositionally biased region" description="Acidic residues" evidence="1">
    <location>
        <begin position="306"/>
        <end position="403"/>
    </location>
</feature>
<comment type="caution">
    <text evidence="3">The sequence shown here is derived from an EMBL/GenBank/DDBJ whole genome shotgun (WGS) entry which is preliminary data.</text>
</comment>
<dbReference type="Gene3D" id="3.30.530.20">
    <property type="match status" value="1"/>
</dbReference>
<feature type="region of interest" description="Disordered" evidence="1">
    <location>
        <begin position="288"/>
        <end position="421"/>
    </location>
</feature>
<feature type="compositionally biased region" description="Basic residues" evidence="1">
    <location>
        <begin position="409"/>
        <end position="421"/>
    </location>
</feature>
<accession>A0A4R1HM27</accession>
<dbReference type="OrthoDB" id="3695445at2"/>
<organism evidence="3 4">
    <name type="scientific">Pseudonocardia endophytica</name>
    <dbReference type="NCBI Taxonomy" id="401976"/>
    <lineage>
        <taxon>Bacteria</taxon>
        <taxon>Bacillati</taxon>
        <taxon>Actinomycetota</taxon>
        <taxon>Actinomycetes</taxon>
        <taxon>Pseudonocardiales</taxon>
        <taxon>Pseudonocardiaceae</taxon>
        <taxon>Pseudonocardia</taxon>
    </lineage>
</organism>
<dbReference type="RefSeq" id="WP_132430321.1">
    <property type="nucleotide sequence ID" value="NZ_SMFZ01000002.1"/>
</dbReference>
<gene>
    <name evidence="3" type="ORF">EV378_5574</name>
</gene>
<dbReference type="CDD" id="cd07817">
    <property type="entry name" value="SRPBCC_8"/>
    <property type="match status" value="1"/>
</dbReference>
<dbReference type="InterPro" id="IPR047137">
    <property type="entry name" value="ORF3"/>
</dbReference>
<evidence type="ECO:0000313" key="4">
    <source>
        <dbReference type="Proteomes" id="UP000295560"/>
    </source>
</evidence>
<evidence type="ECO:0000259" key="2">
    <source>
        <dbReference type="Pfam" id="PF03364"/>
    </source>
</evidence>
<keyword evidence="4" id="KW-1185">Reference proteome</keyword>
<dbReference type="EMBL" id="SMFZ01000002">
    <property type="protein sequence ID" value="TCK21585.1"/>
    <property type="molecule type" value="Genomic_DNA"/>
</dbReference>
<feature type="domain" description="Coenzyme Q-binding protein COQ10 START" evidence="2">
    <location>
        <begin position="135"/>
        <end position="253"/>
    </location>
</feature>
<dbReference type="InterPro" id="IPR023393">
    <property type="entry name" value="START-like_dom_sf"/>
</dbReference>
<dbReference type="AlphaFoldDB" id="A0A4R1HM27"/>
<dbReference type="Proteomes" id="UP000295560">
    <property type="component" value="Unassembled WGS sequence"/>
</dbReference>
<sequence>MPDTDQDTTEHDGGSGSLLSQLPTDKLREAGQTLLKTAADKAVGAALDQVEGLAGRLTDVADNGGVGLKAALGGGAAAAKGENPVTGAIKGGLSSVTDKVKGLFGGGSGGGAGNSGGGGGSGKFKFMNIVEELDVGVPIRVAYDQWTLFADFPSFMKKVHTVEQESDEKTNWYAQVWWSKRNWQATIIEQIPDTHIIWRSTGQKGYVNGIVSFHELAPSLTRVLLVLEYYPVGLFEKTANLWRAVGRRARLEFKHYRRQVMVHTLMERQELEGWRGEIRDSEVVVTHEEAIEQEETARDVYHDYGSEDSEDSYDDEEYDDLDDGQYDEDSYDDESDEDEDLDGEPYDEEDSYDVEDSDEDADESGEDYDDEITDEDEPVDDDPDASDEDVIDGEVVDEDEPEPDEGRRTGTRRRARAGARG</sequence>